<accession>A0A8S0TCL2</accession>
<reference evidence="2 3" key="1">
    <citation type="submission" date="2019-12" db="EMBL/GenBank/DDBJ databases">
        <authorList>
            <person name="Alioto T."/>
            <person name="Alioto T."/>
            <person name="Gomez Garrido J."/>
        </authorList>
    </citation>
    <scope>NUCLEOTIDE SEQUENCE [LARGE SCALE GENOMIC DNA]</scope>
</reference>
<dbReference type="Gramene" id="OE9A085041T1">
    <property type="protein sequence ID" value="OE9A085041C1"/>
    <property type="gene ID" value="OE9A085041"/>
</dbReference>
<keyword evidence="1" id="KW-0732">Signal</keyword>
<dbReference type="EMBL" id="CACTIH010005742">
    <property type="protein sequence ID" value="CAA3001196.1"/>
    <property type="molecule type" value="Genomic_DNA"/>
</dbReference>
<comment type="caution">
    <text evidence="2">The sequence shown here is derived from an EMBL/GenBank/DDBJ whole genome shotgun (WGS) entry which is preliminary data.</text>
</comment>
<proteinExistence type="predicted"/>
<organism evidence="2 3">
    <name type="scientific">Olea europaea subsp. europaea</name>
    <dbReference type="NCBI Taxonomy" id="158383"/>
    <lineage>
        <taxon>Eukaryota</taxon>
        <taxon>Viridiplantae</taxon>
        <taxon>Streptophyta</taxon>
        <taxon>Embryophyta</taxon>
        <taxon>Tracheophyta</taxon>
        <taxon>Spermatophyta</taxon>
        <taxon>Magnoliopsida</taxon>
        <taxon>eudicotyledons</taxon>
        <taxon>Gunneridae</taxon>
        <taxon>Pentapetalae</taxon>
        <taxon>asterids</taxon>
        <taxon>lamiids</taxon>
        <taxon>Lamiales</taxon>
        <taxon>Oleaceae</taxon>
        <taxon>Oleeae</taxon>
        <taxon>Olea</taxon>
    </lineage>
</organism>
<keyword evidence="3" id="KW-1185">Reference proteome</keyword>
<sequence>MEMKKLFYIVGVLTVLAIASFDGAYGAGECGKANPNMEAMKLIPCASAAQDANAPVSSKCCAQRIHCLEVTRTEDC</sequence>
<feature type="chain" id="PRO_5035856900" evidence="1">
    <location>
        <begin position="27"/>
        <end position="76"/>
    </location>
</feature>
<evidence type="ECO:0000313" key="3">
    <source>
        <dbReference type="Proteomes" id="UP000594638"/>
    </source>
</evidence>
<evidence type="ECO:0000256" key="1">
    <source>
        <dbReference type="SAM" id="SignalP"/>
    </source>
</evidence>
<gene>
    <name evidence="2" type="ORF">OLEA9_A085041</name>
</gene>
<dbReference type="OrthoDB" id="678526at2759"/>
<dbReference type="Proteomes" id="UP000594638">
    <property type="component" value="Unassembled WGS sequence"/>
</dbReference>
<evidence type="ECO:0000313" key="2">
    <source>
        <dbReference type="EMBL" id="CAA3001196.1"/>
    </source>
</evidence>
<feature type="signal peptide" evidence="1">
    <location>
        <begin position="1"/>
        <end position="26"/>
    </location>
</feature>
<dbReference type="AlphaFoldDB" id="A0A8S0TCL2"/>
<name>A0A8S0TCL2_OLEEU</name>
<protein>
    <submittedName>
        <fullName evidence="2">Uncharacterized protein</fullName>
    </submittedName>
</protein>